<proteinExistence type="predicted"/>
<evidence type="ECO:0000313" key="2">
    <source>
        <dbReference type="EMBL" id="GLI43328.1"/>
    </source>
</evidence>
<evidence type="ECO:0000313" key="3">
    <source>
        <dbReference type="Proteomes" id="UP001144313"/>
    </source>
</evidence>
<dbReference type="EMBL" id="BSDT01000001">
    <property type="protein sequence ID" value="GLI43328.1"/>
    <property type="molecule type" value="Genomic_DNA"/>
</dbReference>
<dbReference type="RefSeq" id="WP_270113654.1">
    <property type="nucleotide sequence ID" value="NZ_BAAAOL010000017.1"/>
</dbReference>
<dbReference type="Gene3D" id="3.90.1200.10">
    <property type="match status" value="1"/>
</dbReference>
<dbReference type="AlphaFoldDB" id="A0A9W6GAT5"/>
<gene>
    <name evidence="2" type="primary">tfxG</name>
    <name evidence="2" type="ORF">GALLR39Z86_31780</name>
</gene>
<dbReference type="InterPro" id="IPR011009">
    <property type="entry name" value="Kinase-like_dom_sf"/>
</dbReference>
<comment type="caution">
    <text evidence="2">The sequence shown here is derived from an EMBL/GenBank/DDBJ whole genome shotgun (WGS) entry which is preliminary data.</text>
</comment>
<reference evidence="2" key="1">
    <citation type="submission" date="2022-12" db="EMBL/GenBank/DDBJ databases">
        <title>Reference genome sequencing for broad-spectrum identification of bacterial and archaeal isolates by mass spectrometry.</title>
        <authorList>
            <person name="Sekiguchi Y."/>
            <person name="Tourlousse D.M."/>
        </authorList>
    </citation>
    <scope>NUCLEOTIDE SEQUENCE</scope>
    <source>
        <strain evidence="2">LLR39Z86</strain>
    </source>
</reference>
<sequence>MPESSPDAVPLEGGRMAAGVVRVGDTVHRPLSGSSDFMAALLGLLERQGFEGAPRHLGRTGGADVLSFLPGEVPARFGVWSDTQVQAAAALLRQMHDATRGSDLAGRCDVVCHHDPGPNNAVFQGGVPVAFIDFAEAAPGGRLEDVAYLAWTWSVASKQVLSLARQADQVRIIADAYGLEVAERQVLVDCILERQARNVRFWAEFKAGPATAPTTPEQLADRIEWSRREHAFVAAHREVFDRALA</sequence>
<feature type="domain" description="Aminoglycoside phosphotransferase" evidence="1">
    <location>
        <begin position="110"/>
        <end position="158"/>
    </location>
</feature>
<keyword evidence="3" id="KW-1185">Reference proteome</keyword>
<dbReference type="SUPFAM" id="SSF56112">
    <property type="entry name" value="Protein kinase-like (PK-like)"/>
    <property type="match status" value="1"/>
</dbReference>
<organism evidence="2 3">
    <name type="scientific">Glycomyces algeriensis</name>
    <dbReference type="NCBI Taxonomy" id="256037"/>
    <lineage>
        <taxon>Bacteria</taxon>
        <taxon>Bacillati</taxon>
        <taxon>Actinomycetota</taxon>
        <taxon>Actinomycetes</taxon>
        <taxon>Glycomycetales</taxon>
        <taxon>Glycomycetaceae</taxon>
        <taxon>Glycomyces</taxon>
    </lineage>
</organism>
<dbReference type="InterPro" id="IPR002575">
    <property type="entry name" value="Aminoglycoside_PTrfase"/>
</dbReference>
<name>A0A9W6GAT5_9ACTN</name>
<dbReference type="Pfam" id="PF01636">
    <property type="entry name" value="APH"/>
    <property type="match status" value="1"/>
</dbReference>
<dbReference type="Proteomes" id="UP001144313">
    <property type="component" value="Unassembled WGS sequence"/>
</dbReference>
<evidence type="ECO:0000259" key="1">
    <source>
        <dbReference type="Pfam" id="PF01636"/>
    </source>
</evidence>
<accession>A0A9W6GAT5</accession>
<protein>
    <submittedName>
        <fullName evidence="2">Trifolitoxin immunity protein</fullName>
    </submittedName>
</protein>